<dbReference type="EMBL" id="RWGY01000039">
    <property type="protein sequence ID" value="TVU08271.1"/>
    <property type="molecule type" value="Genomic_DNA"/>
</dbReference>
<evidence type="ECO:0000256" key="1">
    <source>
        <dbReference type="SAM" id="MobiDB-lite"/>
    </source>
</evidence>
<accession>A0A5J9TCD7</accession>
<feature type="region of interest" description="Disordered" evidence="1">
    <location>
        <begin position="1"/>
        <end position="27"/>
    </location>
</feature>
<feature type="non-terminal residue" evidence="2">
    <location>
        <position position="1"/>
    </location>
</feature>
<evidence type="ECO:0000313" key="3">
    <source>
        <dbReference type="Proteomes" id="UP000324897"/>
    </source>
</evidence>
<comment type="caution">
    <text evidence="2">The sequence shown here is derived from an EMBL/GenBank/DDBJ whole genome shotgun (WGS) entry which is preliminary data.</text>
</comment>
<gene>
    <name evidence="2" type="ORF">EJB05_41669</name>
</gene>
<proteinExistence type="predicted"/>
<keyword evidence="3" id="KW-1185">Reference proteome</keyword>
<evidence type="ECO:0000313" key="2">
    <source>
        <dbReference type="EMBL" id="TVU08271.1"/>
    </source>
</evidence>
<feature type="compositionally biased region" description="Low complexity" evidence="1">
    <location>
        <begin position="131"/>
        <end position="142"/>
    </location>
</feature>
<protein>
    <submittedName>
        <fullName evidence="2">Uncharacterized protein</fullName>
    </submittedName>
</protein>
<reference evidence="2 3" key="1">
    <citation type="journal article" date="2019" name="Sci. Rep.">
        <title>A high-quality genome of Eragrostis curvula grass provides insights into Poaceae evolution and supports new strategies to enhance forage quality.</title>
        <authorList>
            <person name="Carballo J."/>
            <person name="Santos B.A.C.M."/>
            <person name="Zappacosta D."/>
            <person name="Garbus I."/>
            <person name="Selva J.P."/>
            <person name="Gallo C.A."/>
            <person name="Diaz A."/>
            <person name="Albertini E."/>
            <person name="Caccamo M."/>
            <person name="Echenique V."/>
        </authorList>
    </citation>
    <scope>NUCLEOTIDE SEQUENCE [LARGE SCALE GENOMIC DNA]</scope>
    <source>
        <strain evidence="3">cv. Victoria</strain>
        <tissue evidence="2">Leaf</tissue>
    </source>
</reference>
<feature type="region of interest" description="Disordered" evidence="1">
    <location>
        <begin position="131"/>
        <end position="150"/>
    </location>
</feature>
<sequence length="150" mass="15864">MHGRVASLGLTSSSGSGSSSSSLAGGSRGPRAMAALYDELCSIRWSSAQYIAQMDAMARQPSPLLHLQGRQQLLQCNILLTDEEVELVAANPHEERESLGFFYRKLERKKAASLRVTACVLDAAEAKVASSPTRAAATSTGAPNPMTATL</sequence>
<feature type="compositionally biased region" description="Low complexity" evidence="1">
    <location>
        <begin position="7"/>
        <end position="25"/>
    </location>
</feature>
<dbReference type="AlphaFoldDB" id="A0A5J9TCD7"/>
<dbReference type="Gramene" id="TVU08271">
    <property type="protein sequence ID" value="TVU08271"/>
    <property type="gene ID" value="EJB05_41669"/>
</dbReference>
<organism evidence="2 3">
    <name type="scientific">Eragrostis curvula</name>
    <name type="common">weeping love grass</name>
    <dbReference type="NCBI Taxonomy" id="38414"/>
    <lineage>
        <taxon>Eukaryota</taxon>
        <taxon>Viridiplantae</taxon>
        <taxon>Streptophyta</taxon>
        <taxon>Embryophyta</taxon>
        <taxon>Tracheophyta</taxon>
        <taxon>Spermatophyta</taxon>
        <taxon>Magnoliopsida</taxon>
        <taxon>Liliopsida</taxon>
        <taxon>Poales</taxon>
        <taxon>Poaceae</taxon>
        <taxon>PACMAD clade</taxon>
        <taxon>Chloridoideae</taxon>
        <taxon>Eragrostideae</taxon>
        <taxon>Eragrostidinae</taxon>
        <taxon>Eragrostis</taxon>
    </lineage>
</organism>
<name>A0A5J9TCD7_9POAL</name>
<dbReference type="Proteomes" id="UP000324897">
    <property type="component" value="Chromosome 3"/>
</dbReference>